<dbReference type="PANTHER" id="PTHR43081:SF19">
    <property type="entry name" value="PH-SENSITIVE ADENYLATE CYCLASE RV1264"/>
    <property type="match status" value="1"/>
</dbReference>
<organism evidence="3 4">
    <name type="scientific">Herpetosiphon gulosus</name>
    <dbReference type="NCBI Taxonomy" id="1973496"/>
    <lineage>
        <taxon>Bacteria</taxon>
        <taxon>Bacillati</taxon>
        <taxon>Chloroflexota</taxon>
        <taxon>Chloroflexia</taxon>
        <taxon>Herpetosiphonales</taxon>
        <taxon>Herpetosiphonaceae</taxon>
        <taxon>Herpetosiphon</taxon>
    </lineage>
</organism>
<dbReference type="InterPro" id="IPR050697">
    <property type="entry name" value="Adenylyl/Guanylyl_Cyclase_3/4"/>
</dbReference>
<keyword evidence="4" id="KW-1185">Reference proteome</keyword>
<gene>
    <name evidence="3" type="ORF">Hgul01_03153</name>
</gene>
<dbReference type="SMART" id="SM00044">
    <property type="entry name" value="CYCc"/>
    <property type="match status" value="1"/>
</dbReference>
<evidence type="ECO:0000313" key="4">
    <source>
        <dbReference type="Proteomes" id="UP001428290"/>
    </source>
</evidence>
<reference evidence="3 4" key="1">
    <citation type="submission" date="2024-02" db="EMBL/GenBank/DDBJ databases">
        <title>Herpetosiphon gulosus NBRC 112829.</title>
        <authorList>
            <person name="Ichikawa N."/>
            <person name="Katano-Makiyama Y."/>
            <person name="Hidaka K."/>
        </authorList>
    </citation>
    <scope>NUCLEOTIDE SEQUENCE [LARGE SCALE GENOMIC DNA]</scope>
    <source>
        <strain evidence="3 4">NBRC 112829</strain>
    </source>
</reference>
<dbReference type="Pfam" id="PF00211">
    <property type="entry name" value="Guanylate_cyc"/>
    <property type="match status" value="1"/>
</dbReference>
<dbReference type="InterPro" id="IPR001054">
    <property type="entry name" value="A/G_cyclase"/>
</dbReference>
<sequence length="357" mass="38761">MALNEEQHSTSSSTLVAELANYGVAATVRTALTSIVDTAPGAMLYRFNPAYLAEALGLSRRTGLQLMAAAVRVGLFDLNWEARCIYCGYQAHAFDKLTQAHSQQYCAMCRDNFPAKLDEGIHVTFTVAAQVRSLPAGIENAPWREEVDQRLGVTTSHELLTVQAFRDLFIDEPLPDGESFQIKWAALMFTDLGGSTALYARKGDPRAYSLVREHFNILFNVVDQAGGAVVKTIGDAIMAVFVDGAAAVKAGQNALAAIEQFNIDRELGDDERLTLKVGVHAGPTLAVTLNDRLDYFGTTVNAAARVQSSANYAELVVTQQVLEAPGVAEILPSDLVNETLILRGLDDLPFNVVRFHN</sequence>
<dbReference type="RefSeq" id="WP_345722958.1">
    <property type="nucleotide sequence ID" value="NZ_BAABRU010000011.1"/>
</dbReference>
<evidence type="ECO:0000256" key="1">
    <source>
        <dbReference type="ARBA" id="ARBA00005381"/>
    </source>
</evidence>
<dbReference type="EMBL" id="BAABRU010000011">
    <property type="protein sequence ID" value="GAA5529344.1"/>
    <property type="molecule type" value="Genomic_DNA"/>
</dbReference>
<dbReference type="SUPFAM" id="SSF55073">
    <property type="entry name" value="Nucleotide cyclase"/>
    <property type="match status" value="1"/>
</dbReference>
<dbReference type="PROSITE" id="PS50125">
    <property type="entry name" value="GUANYLATE_CYCLASE_2"/>
    <property type="match status" value="1"/>
</dbReference>
<proteinExistence type="inferred from homology"/>
<dbReference type="Proteomes" id="UP001428290">
    <property type="component" value="Unassembled WGS sequence"/>
</dbReference>
<dbReference type="PANTHER" id="PTHR43081">
    <property type="entry name" value="ADENYLATE CYCLASE, TERMINAL-DIFFERENTIATION SPECIFIC-RELATED"/>
    <property type="match status" value="1"/>
</dbReference>
<comment type="caution">
    <text evidence="3">The sequence shown here is derived from an EMBL/GenBank/DDBJ whole genome shotgun (WGS) entry which is preliminary data.</text>
</comment>
<evidence type="ECO:0000313" key="3">
    <source>
        <dbReference type="EMBL" id="GAA5529344.1"/>
    </source>
</evidence>
<dbReference type="InterPro" id="IPR045983">
    <property type="entry name" value="GUC-dom-containing_N"/>
</dbReference>
<dbReference type="InterPro" id="IPR029787">
    <property type="entry name" value="Nucleotide_cyclase"/>
</dbReference>
<dbReference type="Pfam" id="PF19363">
    <property type="entry name" value="DUF5939"/>
    <property type="match status" value="1"/>
</dbReference>
<evidence type="ECO:0000259" key="2">
    <source>
        <dbReference type="PROSITE" id="PS50125"/>
    </source>
</evidence>
<dbReference type="Gene3D" id="3.30.70.1230">
    <property type="entry name" value="Nucleotide cyclase"/>
    <property type="match status" value="1"/>
</dbReference>
<feature type="domain" description="Guanylate cyclase" evidence="2">
    <location>
        <begin position="186"/>
        <end position="307"/>
    </location>
</feature>
<name>A0ABP9X1T4_9CHLR</name>
<comment type="similarity">
    <text evidence="1">Belongs to the adenylyl cyclase class-3 family.</text>
</comment>
<dbReference type="CDD" id="cd07302">
    <property type="entry name" value="CHD"/>
    <property type="match status" value="1"/>
</dbReference>
<protein>
    <recommendedName>
        <fullName evidence="2">Guanylate cyclase domain-containing protein</fullName>
    </recommendedName>
</protein>
<accession>A0ABP9X1T4</accession>